<proteinExistence type="predicted"/>
<dbReference type="EMBL" id="JAIWYP010000007">
    <property type="protein sequence ID" value="KAH3794812.1"/>
    <property type="molecule type" value="Genomic_DNA"/>
</dbReference>
<reference evidence="1" key="2">
    <citation type="submission" date="2020-11" db="EMBL/GenBank/DDBJ databases">
        <authorList>
            <person name="McCartney M.A."/>
            <person name="Auch B."/>
            <person name="Kono T."/>
            <person name="Mallez S."/>
            <person name="Becker A."/>
            <person name="Gohl D.M."/>
            <person name="Silverstein K.A.T."/>
            <person name="Koren S."/>
            <person name="Bechman K.B."/>
            <person name="Herman A."/>
            <person name="Abrahante J.E."/>
            <person name="Garbe J."/>
        </authorList>
    </citation>
    <scope>NUCLEOTIDE SEQUENCE</scope>
    <source>
        <strain evidence="1">Duluth1</strain>
        <tissue evidence="1">Whole animal</tissue>
    </source>
</reference>
<name>A0A9D4J493_DREPO</name>
<accession>A0A9D4J493</accession>
<protein>
    <submittedName>
        <fullName evidence="1">Uncharacterized protein</fullName>
    </submittedName>
</protein>
<organism evidence="1 2">
    <name type="scientific">Dreissena polymorpha</name>
    <name type="common">Zebra mussel</name>
    <name type="synonym">Mytilus polymorpha</name>
    <dbReference type="NCBI Taxonomy" id="45954"/>
    <lineage>
        <taxon>Eukaryota</taxon>
        <taxon>Metazoa</taxon>
        <taxon>Spiralia</taxon>
        <taxon>Lophotrochozoa</taxon>
        <taxon>Mollusca</taxon>
        <taxon>Bivalvia</taxon>
        <taxon>Autobranchia</taxon>
        <taxon>Heteroconchia</taxon>
        <taxon>Euheterodonta</taxon>
        <taxon>Imparidentia</taxon>
        <taxon>Neoheterodontei</taxon>
        <taxon>Myida</taxon>
        <taxon>Dreissenoidea</taxon>
        <taxon>Dreissenidae</taxon>
        <taxon>Dreissena</taxon>
    </lineage>
</organism>
<sequence length="133" mass="14070">MKRIYTSTAFLHSGGINPMFPGISGSGNGGCTGPFCMGARNGGSGGAGRSCGMMGGPRGVRGKYWRHFLLLLLAGHEIRHRFSNFDVIEPRIAAGRGITGVLIYKWPICSSDRGMSSGFSASPPNSTPKLHIQ</sequence>
<comment type="caution">
    <text evidence="1">The sequence shown here is derived from an EMBL/GenBank/DDBJ whole genome shotgun (WGS) entry which is preliminary data.</text>
</comment>
<reference evidence="1" key="1">
    <citation type="journal article" date="2019" name="bioRxiv">
        <title>The Genome of the Zebra Mussel, Dreissena polymorpha: A Resource for Invasive Species Research.</title>
        <authorList>
            <person name="McCartney M.A."/>
            <person name="Auch B."/>
            <person name="Kono T."/>
            <person name="Mallez S."/>
            <person name="Zhang Y."/>
            <person name="Obille A."/>
            <person name="Becker A."/>
            <person name="Abrahante J.E."/>
            <person name="Garbe J."/>
            <person name="Badalamenti J.P."/>
            <person name="Herman A."/>
            <person name="Mangelson H."/>
            <person name="Liachko I."/>
            <person name="Sullivan S."/>
            <person name="Sone E.D."/>
            <person name="Koren S."/>
            <person name="Silverstein K.A.T."/>
            <person name="Beckman K.B."/>
            <person name="Gohl D.M."/>
        </authorList>
    </citation>
    <scope>NUCLEOTIDE SEQUENCE</scope>
    <source>
        <strain evidence="1">Duluth1</strain>
        <tissue evidence="1">Whole animal</tissue>
    </source>
</reference>
<gene>
    <name evidence="1" type="ORF">DPMN_148351</name>
</gene>
<evidence type="ECO:0000313" key="2">
    <source>
        <dbReference type="Proteomes" id="UP000828390"/>
    </source>
</evidence>
<dbReference type="Proteomes" id="UP000828390">
    <property type="component" value="Unassembled WGS sequence"/>
</dbReference>
<evidence type="ECO:0000313" key="1">
    <source>
        <dbReference type="EMBL" id="KAH3794812.1"/>
    </source>
</evidence>
<dbReference type="AlphaFoldDB" id="A0A9D4J493"/>
<keyword evidence="2" id="KW-1185">Reference proteome</keyword>